<name>A0A5S4YJI7_9BRAD</name>
<protein>
    <submittedName>
        <fullName evidence="1">DUF4262 domain-containing protein</fullName>
    </submittedName>
</protein>
<dbReference type="AlphaFoldDB" id="A0A5S4YJI7"/>
<comment type="caution">
    <text evidence="1">The sequence shown here is derived from an EMBL/GenBank/DDBJ whole genome shotgun (WGS) entry which is preliminary data.</text>
</comment>
<reference evidence="1 2" key="1">
    <citation type="submission" date="2019-08" db="EMBL/GenBank/DDBJ databases">
        <title>Bradyrhizobium hipponensis sp. nov., a rhizobium isolated from a Lupinus angustifolius root nodule in Tunisia.</title>
        <authorList>
            <person name="Off K."/>
            <person name="Rejili M."/>
            <person name="Mars M."/>
            <person name="Brachmann A."/>
            <person name="Marin M."/>
        </authorList>
    </citation>
    <scope>NUCLEOTIDE SEQUENCE [LARGE SCALE GENOMIC DNA]</scope>
    <source>
        <strain evidence="2">aSej3</strain>
    </source>
</reference>
<dbReference type="Proteomes" id="UP000324797">
    <property type="component" value="Unassembled WGS sequence"/>
</dbReference>
<organism evidence="1 2">
    <name type="scientific">Bradyrhizobium hipponense</name>
    <dbReference type="NCBI Taxonomy" id="2605638"/>
    <lineage>
        <taxon>Bacteria</taxon>
        <taxon>Pseudomonadati</taxon>
        <taxon>Pseudomonadota</taxon>
        <taxon>Alphaproteobacteria</taxon>
        <taxon>Hyphomicrobiales</taxon>
        <taxon>Nitrobacteraceae</taxon>
        <taxon>Bradyrhizobium</taxon>
    </lineage>
</organism>
<keyword evidence="2" id="KW-1185">Reference proteome</keyword>
<gene>
    <name evidence="1" type="ORF">FXV83_27335</name>
</gene>
<dbReference type="Pfam" id="PF14081">
    <property type="entry name" value="DUF4262"/>
    <property type="match status" value="1"/>
</dbReference>
<proteinExistence type="predicted"/>
<dbReference type="EMBL" id="VSTH01000099">
    <property type="protein sequence ID" value="TYO63495.1"/>
    <property type="molecule type" value="Genomic_DNA"/>
</dbReference>
<evidence type="ECO:0000313" key="2">
    <source>
        <dbReference type="Proteomes" id="UP000324797"/>
    </source>
</evidence>
<sequence length="177" mass="20352">MGYATPLFRSRRGAPRMLDDFEWPKPDGAPDEAIFRNVRNHGCHIVGIPDADPSFAFSIGLFLNYGHPELIIFGQRSENAQAIINLVRDRVAVGHKFSNGDISDDFLENDYKLGFWQVPFKAYPEYLGTAIWFYSKSRLAFPCLQVIWQDVNRRFPWEAECIPGVKEQQPLLKRMVS</sequence>
<evidence type="ECO:0000313" key="1">
    <source>
        <dbReference type="EMBL" id="TYO63495.1"/>
    </source>
</evidence>
<accession>A0A5S4YJI7</accession>
<dbReference type="InterPro" id="IPR025358">
    <property type="entry name" value="DUF4262"/>
</dbReference>